<dbReference type="HOGENOM" id="CLU_1743674_0_0_1"/>
<dbReference type="InParanoid" id="D8S8J5"/>
<accession>D8S8J5</accession>
<protein>
    <submittedName>
        <fullName evidence="2">Uncharacterized protein</fullName>
    </submittedName>
</protein>
<dbReference type="PANTHER" id="PTHR33971:SF1">
    <property type="entry name" value="OS02G0743600 PROTEIN"/>
    <property type="match status" value="1"/>
</dbReference>
<keyword evidence="3" id="KW-1185">Reference proteome</keyword>
<dbReference type="AlphaFoldDB" id="D8S8J5"/>
<dbReference type="EMBL" id="GL377607">
    <property type="protein sequence ID" value="EFJ19165.1"/>
    <property type="molecule type" value="Genomic_DNA"/>
</dbReference>
<evidence type="ECO:0000313" key="3">
    <source>
        <dbReference type="Proteomes" id="UP000001514"/>
    </source>
</evidence>
<gene>
    <name evidence="2" type="ORF">SELMODRAFT_444270</name>
</gene>
<proteinExistence type="predicted"/>
<feature type="compositionally biased region" description="Acidic residues" evidence="1">
    <location>
        <begin position="13"/>
        <end position="23"/>
    </location>
</feature>
<sequence>MARGWGRGGDRGEDAEDHDEFDPEPYVGGYDIGSVYGAIKEASEEWSYPRSGDPGEYGDEDFEVDVGRATDYGTAKPSYYGHGQGKSSYGGHSSGYDGSGYGGGSEYGSGNVGYGGGQGESEGYGGGNYGAEDKSEGYTGYGGRRNYGED</sequence>
<reference evidence="2 3" key="1">
    <citation type="journal article" date="2011" name="Science">
        <title>The Selaginella genome identifies genetic changes associated with the evolution of vascular plants.</title>
        <authorList>
            <person name="Banks J.A."/>
            <person name="Nishiyama T."/>
            <person name="Hasebe M."/>
            <person name="Bowman J.L."/>
            <person name="Gribskov M."/>
            <person name="dePamphilis C."/>
            <person name="Albert V.A."/>
            <person name="Aono N."/>
            <person name="Aoyama T."/>
            <person name="Ambrose B.A."/>
            <person name="Ashton N.W."/>
            <person name="Axtell M.J."/>
            <person name="Barker E."/>
            <person name="Barker M.S."/>
            <person name="Bennetzen J.L."/>
            <person name="Bonawitz N.D."/>
            <person name="Chapple C."/>
            <person name="Cheng C."/>
            <person name="Correa L.G."/>
            <person name="Dacre M."/>
            <person name="DeBarry J."/>
            <person name="Dreyer I."/>
            <person name="Elias M."/>
            <person name="Engstrom E.M."/>
            <person name="Estelle M."/>
            <person name="Feng L."/>
            <person name="Finet C."/>
            <person name="Floyd S.K."/>
            <person name="Frommer W.B."/>
            <person name="Fujita T."/>
            <person name="Gramzow L."/>
            <person name="Gutensohn M."/>
            <person name="Harholt J."/>
            <person name="Hattori M."/>
            <person name="Heyl A."/>
            <person name="Hirai T."/>
            <person name="Hiwatashi Y."/>
            <person name="Ishikawa M."/>
            <person name="Iwata M."/>
            <person name="Karol K.G."/>
            <person name="Koehler B."/>
            <person name="Kolukisaoglu U."/>
            <person name="Kubo M."/>
            <person name="Kurata T."/>
            <person name="Lalonde S."/>
            <person name="Li K."/>
            <person name="Li Y."/>
            <person name="Litt A."/>
            <person name="Lyons E."/>
            <person name="Manning G."/>
            <person name="Maruyama T."/>
            <person name="Michael T.P."/>
            <person name="Mikami K."/>
            <person name="Miyazaki S."/>
            <person name="Morinaga S."/>
            <person name="Murata T."/>
            <person name="Mueller-Roeber B."/>
            <person name="Nelson D.R."/>
            <person name="Obara M."/>
            <person name="Oguri Y."/>
            <person name="Olmstead R.G."/>
            <person name="Onodera N."/>
            <person name="Petersen B.L."/>
            <person name="Pils B."/>
            <person name="Prigge M."/>
            <person name="Rensing S.A."/>
            <person name="Riano-Pachon D.M."/>
            <person name="Roberts A.W."/>
            <person name="Sato Y."/>
            <person name="Scheller H.V."/>
            <person name="Schulz B."/>
            <person name="Schulz C."/>
            <person name="Shakirov E.V."/>
            <person name="Shibagaki N."/>
            <person name="Shinohara N."/>
            <person name="Shippen D.E."/>
            <person name="Soerensen I."/>
            <person name="Sotooka R."/>
            <person name="Sugimoto N."/>
            <person name="Sugita M."/>
            <person name="Sumikawa N."/>
            <person name="Tanurdzic M."/>
            <person name="Theissen G."/>
            <person name="Ulvskov P."/>
            <person name="Wakazuki S."/>
            <person name="Weng J.K."/>
            <person name="Willats W.W."/>
            <person name="Wipf D."/>
            <person name="Wolf P.G."/>
            <person name="Yang L."/>
            <person name="Zimmer A.D."/>
            <person name="Zhu Q."/>
            <person name="Mitros T."/>
            <person name="Hellsten U."/>
            <person name="Loque D."/>
            <person name="Otillar R."/>
            <person name="Salamov A."/>
            <person name="Schmutz J."/>
            <person name="Shapiro H."/>
            <person name="Lindquist E."/>
            <person name="Lucas S."/>
            <person name="Rokhsar D."/>
            <person name="Grigoriev I.V."/>
        </authorList>
    </citation>
    <scope>NUCLEOTIDE SEQUENCE [LARGE SCALE GENOMIC DNA]</scope>
</reference>
<dbReference type="PANTHER" id="PTHR33971">
    <property type="entry name" value="OS06G0232000 PROTEIN"/>
    <property type="match status" value="1"/>
</dbReference>
<name>D8S8J5_SELML</name>
<feature type="compositionally biased region" description="Low complexity" evidence="1">
    <location>
        <begin position="78"/>
        <end position="96"/>
    </location>
</feature>
<dbReference type="GO" id="GO:0070300">
    <property type="term" value="F:phosphatidic acid binding"/>
    <property type="evidence" value="ECO:0007669"/>
    <property type="project" value="InterPro"/>
</dbReference>
<dbReference type="InterPro" id="IPR038943">
    <property type="entry name" value="PLDrp1-like"/>
</dbReference>
<feature type="compositionally biased region" description="Gly residues" evidence="1">
    <location>
        <begin position="139"/>
        <end position="150"/>
    </location>
</feature>
<dbReference type="KEGG" id="smo:SELMODRAFT_444270"/>
<dbReference type="Gramene" id="EFJ19165">
    <property type="protein sequence ID" value="EFJ19165"/>
    <property type="gene ID" value="SELMODRAFT_444270"/>
</dbReference>
<organism evidence="3">
    <name type="scientific">Selaginella moellendorffii</name>
    <name type="common">Spikemoss</name>
    <dbReference type="NCBI Taxonomy" id="88036"/>
    <lineage>
        <taxon>Eukaryota</taxon>
        <taxon>Viridiplantae</taxon>
        <taxon>Streptophyta</taxon>
        <taxon>Embryophyta</taxon>
        <taxon>Tracheophyta</taxon>
        <taxon>Lycopodiopsida</taxon>
        <taxon>Selaginellales</taxon>
        <taxon>Selaginellaceae</taxon>
        <taxon>Selaginella</taxon>
    </lineage>
</organism>
<dbReference type="Proteomes" id="UP000001514">
    <property type="component" value="Unassembled WGS sequence"/>
</dbReference>
<evidence type="ECO:0000313" key="2">
    <source>
        <dbReference type="EMBL" id="EFJ19165.1"/>
    </source>
</evidence>
<feature type="region of interest" description="Disordered" evidence="1">
    <location>
        <begin position="1"/>
        <end position="30"/>
    </location>
</feature>
<feature type="compositionally biased region" description="Gly residues" evidence="1">
    <location>
        <begin position="97"/>
        <end position="129"/>
    </location>
</feature>
<evidence type="ECO:0000256" key="1">
    <source>
        <dbReference type="SAM" id="MobiDB-lite"/>
    </source>
</evidence>
<feature type="region of interest" description="Disordered" evidence="1">
    <location>
        <begin position="72"/>
        <end position="150"/>
    </location>
</feature>